<dbReference type="PROSITE" id="PS51010">
    <property type="entry name" value="CYTF"/>
    <property type="match status" value="1"/>
</dbReference>
<evidence type="ECO:0000256" key="14">
    <source>
        <dbReference type="ARBA" id="ARBA00023004"/>
    </source>
</evidence>
<evidence type="ECO:0000256" key="12">
    <source>
        <dbReference type="ARBA" id="ARBA00022982"/>
    </source>
</evidence>
<dbReference type="Pfam" id="PF01333">
    <property type="entry name" value="Apocytochr_F_C"/>
    <property type="match status" value="1"/>
</dbReference>
<evidence type="ECO:0000256" key="1">
    <source>
        <dbReference type="ARBA" id="ARBA00001971"/>
    </source>
</evidence>
<keyword evidence="9 20" id="KW-0812">Transmembrane</keyword>
<evidence type="ECO:0000256" key="17">
    <source>
        <dbReference type="ARBA" id="ARBA00025834"/>
    </source>
</evidence>
<evidence type="ECO:0000256" key="16">
    <source>
        <dbReference type="ARBA" id="ARBA00023136"/>
    </source>
</evidence>
<evidence type="ECO:0000256" key="13">
    <source>
        <dbReference type="ARBA" id="ARBA00022989"/>
    </source>
</evidence>
<evidence type="ECO:0000313" key="21">
    <source>
        <dbReference type="EMBL" id="OWM70261.1"/>
    </source>
</evidence>
<evidence type="ECO:0000256" key="20">
    <source>
        <dbReference type="SAM" id="Phobius"/>
    </source>
</evidence>
<evidence type="ECO:0000313" key="22">
    <source>
        <dbReference type="Proteomes" id="UP000197138"/>
    </source>
</evidence>
<keyword evidence="5" id="KW-0813">Transport</keyword>
<keyword evidence="14" id="KW-0408">Iron</keyword>
<comment type="caution">
    <text evidence="21">The sequence shown here is derived from an EMBL/GenBank/DDBJ whole genome shotgun (WGS) entry which is preliminary data.</text>
</comment>
<feature type="transmembrane region" description="Helical" evidence="20">
    <location>
        <begin position="71"/>
        <end position="90"/>
    </location>
</feature>
<accession>A0A218WDI5</accession>
<keyword evidence="16 20" id="KW-0472">Membrane</keyword>
<evidence type="ECO:0000256" key="10">
    <source>
        <dbReference type="ARBA" id="ARBA00022723"/>
    </source>
</evidence>
<dbReference type="GO" id="GO:0020037">
    <property type="term" value="F:heme binding"/>
    <property type="evidence" value="ECO:0007669"/>
    <property type="project" value="InterPro"/>
</dbReference>
<evidence type="ECO:0000256" key="5">
    <source>
        <dbReference type="ARBA" id="ARBA00022448"/>
    </source>
</evidence>
<dbReference type="GO" id="GO:0009535">
    <property type="term" value="C:chloroplast thylakoid membrane"/>
    <property type="evidence" value="ECO:0007669"/>
    <property type="project" value="TreeGrafter"/>
</dbReference>
<comment type="similarity">
    <text evidence="3">Belongs to the cytochrome f family.</text>
</comment>
<evidence type="ECO:0000256" key="2">
    <source>
        <dbReference type="ARBA" id="ARBA00003068"/>
    </source>
</evidence>
<keyword evidence="13 20" id="KW-1133">Transmembrane helix</keyword>
<evidence type="ECO:0000256" key="18">
    <source>
        <dbReference type="ARBA" id="ARBA00046266"/>
    </source>
</evidence>
<dbReference type="Proteomes" id="UP000197138">
    <property type="component" value="Unassembled WGS sequence"/>
</dbReference>
<dbReference type="GO" id="GO:0009055">
    <property type="term" value="F:electron transfer activity"/>
    <property type="evidence" value="ECO:0007669"/>
    <property type="project" value="InterPro"/>
</dbReference>
<keyword evidence="10" id="KW-0479">Metal-binding</keyword>
<evidence type="ECO:0000256" key="8">
    <source>
        <dbReference type="ARBA" id="ARBA00022640"/>
    </source>
</evidence>
<gene>
    <name evidence="21" type="ORF">CDL15_Pgr026111</name>
</gene>
<comment type="subcellular location">
    <subcellularLocation>
        <location evidence="18">Plastid thylakoid membrane</location>
        <topology evidence="18">Single-pass membrane protein</topology>
    </subcellularLocation>
</comment>
<keyword evidence="6" id="KW-0602">Photosynthesis</keyword>
<dbReference type="PANTHER" id="PTHR33288">
    <property type="match status" value="1"/>
</dbReference>
<dbReference type="PRINTS" id="PR00610">
    <property type="entry name" value="CYTOCHROMEF"/>
</dbReference>
<reference evidence="22" key="1">
    <citation type="journal article" date="2017" name="Plant J.">
        <title>The pomegranate (Punica granatum L.) genome and the genomics of punicalagin biosynthesis.</title>
        <authorList>
            <person name="Qin G."/>
            <person name="Xu C."/>
            <person name="Ming R."/>
            <person name="Tang H."/>
            <person name="Guyot R."/>
            <person name="Kramer E.M."/>
            <person name="Hu Y."/>
            <person name="Yi X."/>
            <person name="Qi Y."/>
            <person name="Xu X."/>
            <person name="Gao Z."/>
            <person name="Pan H."/>
            <person name="Jian J."/>
            <person name="Tian Y."/>
            <person name="Yue Z."/>
            <person name="Xu Y."/>
        </authorList>
    </citation>
    <scope>NUCLEOTIDE SEQUENCE [LARGE SCALE GENOMIC DNA]</scope>
    <source>
        <strain evidence="22">cv. Dabenzi</strain>
    </source>
</reference>
<evidence type="ECO:0000256" key="6">
    <source>
        <dbReference type="ARBA" id="ARBA00022531"/>
    </source>
</evidence>
<dbReference type="Gene3D" id="2.60.40.830">
    <property type="entry name" value="Cytochrome f large domain"/>
    <property type="match status" value="1"/>
</dbReference>
<dbReference type="InterPro" id="IPR011054">
    <property type="entry name" value="Rudment_hybrid_motif"/>
</dbReference>
<dbReference type="Gene3D" id="1.20.5.700">
    <property type="entry name" value="Single helix bin"/>
    <property type="match status" value="1"/>
</dbReference>
<evidence type="ECO:0000256" key="4">
    <source>
        <dbReference type="ARBA" id="ARBA00013528"/>
    </source>
</evidence>
<dbReference type="GO" id="GO:0015979">
    <property type="term" value="P:photosynthesis"/>
    <property type="evidence" value="ECO:0007669"/>
    <property type="project" value="UniProtKB-KW"/>
</dbReference>
<dbReference type="InterPro" id="IPR036826">
    <property type="entry name" value="Cyt_f_lg_dom_sf"/>
</dbReference>
<feature type="region of interest" description="Disordered" evidence="19">
    <location>
        <begin position="1"/>
        <end position="21"/>
    </location>
</feature>
<comment type="subunit">
    <text evidence="17">The 4 large subunits of the cytochrome b6-f complex are cytochrome b6, subunit IV (17 kDa polypeptide, PetD), cytochrome f and the Rieske protein, while the 4 small subunits are PetG, PetL, PetM and PetN. The complex functions as a dimer.</text>
</comment>
<dbReference type="PANTHER" id="PTHR33288:SF10">
    <property type="entry name" value="CYTOCHROME F"/>
    <property type="match status" value="1"/>
</dbReference>
<proteinExistence type="inferred from homology"/>
<evidence type="ECO:0000256" key="11">
    <source>
        <dbReference type="ARBA" id="ARBA00022729"/>
    </source>
</evidence>
<keyword evidence="8" id="KW-0934">Plastid</keyword>
<dbReference type="SUPFAM" id="SSF49441">
    <property type="entry name" value="Cytochrome f, large domain"/>
    <property type="match status" value="1"/>
</dbReference>
<dbReference type="EMBL" id="MTKT01004810">
    <property type="protein sequence ID" value="OWM70261.1"/>
    <property type="molecule type" value="Genomic_DNA"/>
</dbReference>
<evidence type="ECO:0000256" key="19">
    <source>
        <dbReference type="SAM" id="MobiDB-lite"/>
    </source>
</evidence>
<comment type="function">
    <text evidence="2">Component of the cytochrome b6-f complex, which mediates electron transfer between photosystem II (PSII) and photosystem I (PSI), cyclic electron flow around PSI, and state transitions.</text>
</comment>
<keyword evidence="11" id="KW-0732">Signal</keyword>
<name>A0A218WDI5_PUNGR</name>
<feature type="compositionally biased region" description="Low complexity" evidence="19">
    <location>
        <begin position="1"/>
        <end position="19"/>
    </location>
</feature>
<evidence type="ECO:0000256" key="15">
    <source>
        <dbReference type="ARBA" id="ARBA00023078"/>
    </source>
</evidence>
<evidence type="ECO:0000256" key="9">
    <source>
        <dbReference type="ARBA" id="ARBA00022692"/>
    </source>
</evidence>
<dbReference type="InterPro" id="IPR002325">
    <property type="entry name" value="Cyt_f"/>
</dbReference>
<organism evidence="21 22">
    <name type="scientific">Punica granatum</name>
    <name type="common">Pomegranate</name>
    <dbReference type="NCBI Taxonomy" id="22663"/>
    <lineage>
        <taxon>Eukaryota</taxon>
        <taxon>Viridiplantae</taxon>
        <taxon>Streptophyta</taxon>
        <taxon>Embryophyta</taxon>
        <taxon>Tracheophyta</taxon>
        <taxon>Spermatophyta</taxon>
        <taxon>Magnoliopsida</taxon>
        <taxon>eudicotyledons</taxon>
        <taxon>Gunneridae</taxon>
        <taxon>Pentapetalae</taxon>
        <taxon>rosids</taxon>
        <taxon>malvids</taxon>
        <taxon>Myrtales</taxon>
        <taxon>Lythraceae</taxon>
        <taxon>Punica</taxon>
    </lineage>
</organism>
<protein>
    <recommendedName>
        <fullName evidence="4">Cytochrome f</fullName>
    </recommendedName>
</protein>
<keyword evidence="12" id="KW-0249">Electron transport</keyword>
<dbReference type="InterPro" id="IPR024058">
    <property type="entry name" value="Cyt-f_TM"/>
</dbReference>
<evidence type="ECO:0000256" key="3">
    <source>
        <dbReference type="ARBA" id="ARBA00008923"/>
    </source>
</evidence>
<dbReference type="GO" id="GO:0005506">
    <property type="term" value="F:iron ion binding"/>
    <property type="evidence" value="ECO:0007669"/>
    <property type="project" value="InterPro"/>
</dbReference>
<comment type="cofactor">
    <cofactor evidence="1">
        <name>heme</name>
        <dbReference type="ChEBI" id="CHEBI:30413"/>
    </cofactor>
</comment>
<dbReference type="SUPFAM" id="SSF103431">
    <property type="entry name" value="Cytochrome f subunit of the cytochrome b6f complex, transmembrane anchor"/>
    <property type="match status" value="1"/>
</dbReference>
<keyword evidence="15" id="KW-0793">Thylakoid</keyword>
<dbReference type="AlphaFoldDB" id="A0A218WDI5"/>
<dbReference type="SUPFAM" id="SSF51246">
    <property type="entry name" value="Rudiment single hybrid motif"/>
    <property type="match status" value="1"/>
</dbReference>
<keyword evidence="7" id="KW-0349">Heme</keyword>
<evidence type="ECO:0000256" key="7">
    <source>
        <dbReference type="ARBA" id="ARBA00022617"/>
    </source>
</evidence>
<sequence>MRAWTASNTASDSDTDASNGRQVVDIIPQDSNFFVSAGESIKLDWPLTSNPNVGGFGQGDAEIVLQDPFRVQGLLFFLASIILAQIFLVLKKKQFEKQGKRNATWRFMSGHEWIQVRMSGAESGRVRAGCLLLHPTPSPATAAPATMASGPSFFKPFLTPPFVFLGKRGTFYGLAGGCSGPAHQPCPHSPGIQHTGFLLRSPAIMSSEVFPEVSDHLAYLPYSLLLPSDLLPESFENSLEIITEELLGNVRNRD</sequence>